<feature type="transmembrane region" description="Helical" evidence="12">
    <location>
        <begin position="26"/>
        <end position="47"/>
    </location>
</feature>
<keyword evidence="6 12" id="KW-0812">Transmembrane</keyword>
<keyword evidence="4" id="KW-1003">Cell membrane</keyword>
<evidence type="ECO:0000313" key="15">
    <source>
        <dbReference type="EMBL" id="CAB4340836.1"/>
    </source>
</evidence>
<sequence length="634" mass="68734">MRGTKNAILLSVMTEKHQHENSGGRTALILGATGVVFGDIGTSPIYALKETFHKSGTTLTDIYGVVSLVFWTLTLVVTVKYLTFVMRADNRGEGGILALLALLPRAYHQGSTSKKKVILILILIGTALLFGDGVLTPAISVLSATEGLDLVHEGLGSYSVPITVVILFTLFAVQRKGTHNIGRVFGPIMVVWFLLIAGLGVYRFVNNPEVIVALSPSYAVGFIASHGFGSLMVLSSVILCVTGAEALYADMGHFGRSPIQFAWRTLVGPSLVLCYLGQAAVVVDNPDAARNPFFSLPPNATLTLILVLLATAATVIASQALITGVFSLARQATQLGLFPRLMVRHTSHEHEGQIYVPLVNWAVGLTSIALVITFKTSSALADAYVLAIAGTMAITSVAFHAVAREVWGWSRLKVFPLTAIFLCVDLSFLLSTLGNILKGGWVPVALGSFVLAIMLLWRQGYSTLQRYMAEHAVTWNSLLNELEHGSLVRSPGIGVFMASPQEEVPVALASQARTLHSIPTEVWIVTINNVQQARVDPEPVAHEIAPRIKRVTLNVGYMDEVNVSRILHDHFLAESERVATYYISERRFLATDANNIRHVPEALFSLLHRNSAPVVQYYGLPGDRVISIGTRIDL</sequence>
<feature type="transmembrane region" description="Helical" evidence="12">
    <location>
        <begin position="354"/>
        <end position="372"/>
    </location>
</feature>
<dbReference type="AlphaFoldDB" id="A0A6J5ZHR3"/>
<dbReference type="PANTHER" id="PTHR30540:SF79">
    <property type="entry name" value="LOW AFFINITY POTASSIUM TRANSPORT SYSTEM PROTEIN KUP"/>
    <property type="match status" value="1"/>
</dbReference>
<feature type="transmembrane region" description="Helical" evidence="12">
    <location>
        <begin position="62"/>
        <end position="82"/>
    </location>
</feature>
<keyword evidence="5" id="KW-0633">Potassium transport</keyword>
<organism evidence="15">
    <name type="scientific">freshwater metagenome</name>
    <dbReference type="NCBI Taxonomy" id="449393"/>
    <lineage>
        <taxon>unclassified sequences</taxon>
        <taxon>metagenomes</taxon>
        <taxon>ecological metagenomes</taxon>
    </lineage>
</organism>
<evidence type="ECO:0000259" key="14">
    <source>
        <dbReference type="Pfam" id="PF22776"/>
    </source>
</evidence>
<feature type="transmembrane region" description="Helical" evidence="12">
    <location>
        <begin position="185"/>
        <end position="205"/>
    </location>
</feature>
<accession>A0A6J5ZHR3</accession>
<feature type="transmembrane region" description="Helical" evidence="12">
    <location>
        <begin position="117"/>
        <end position="135"/>
    </location>
</feature>
<dbReference type="EMBL" id="CAESAJ010000105">
    <property type="protein sequence ID" value="CAB4340836.1"/>
    <property type="molecule type" value="Genomic_DNA"/>
</dbReference>
<dbReference type="GO" id="GO:0015079">
    <property type="term" value="F:potassium ion transmembrane transporter activity"/>
    <property type="evidence" value="ECO:0007669"/>
    <property type="project" value="InterPro"/>
</dbReference>
<comment type="similarity">
    <text evidence="2">Belongs to the HAK/KUP transporter (TC 2.A.72) family.</text>
</comment>
<dbReference type="PANTHER" id="PTHR30540">
    <property type="entry name" value="OSMOTIC STRESS POTASSIUM TRANSPORTER"/>
    <property type="match status" value="1"/>
</dbReference>
<feature type="transmembrane region" description="Helical" evidence="12">
    <location>
        <begin position="440"/>
        <end position="457"/>
    </location>
</feature>
<keyword evidence="9 12" id="KW-1133">Transmembrane helix</keyword>
<keyword evidence="8" id="KW-0630">Potassium</keyword>
<protein>
    <submittedName>
        <fullName evidence="15">Unannotated protein</fullName>
    </submittedName>
</protein>
<dbReference type="GO" id="GO:0015293">
    <property type="term" value="F:symporter activity"/>
    <property type="evidence" value="ECO:0007669"/>
    <property type="project" value="UniProtKB-KW"/>
</dbReference>
<evidence type="ECO:0000256" key="10">
    <source>
        <dbReference type="ARBA" id="ARBA00023065"/>
    </source>
</evidence>
<dbReference type="InterPro" id="IPR003855">
    <property type="entry name" value="K+_transporter"/>
</dbReference>
<evidence type="ECO:0000256" key="4">
    <source>
        <dbReference type="ARBA" id="ARBA00022475"/>
    </source>
</evidence>
<feature type="domain" description="K+ potassium transporter C-terminal" evidence="14">
    <location>
        <begin position="491"/>
        <end position="633"/>
    </location>
</feature>
<evidence type="ECO:0000256" key="11">
    <source>
        <dbReference type="ARBA" id="ARBA00023136"/>
    </source>
</evidence>
<feature type="transmembrane region" description="Helical" evidence="12">
    <location>
        <begin position="384"/>
        <end position="402"/>
    </location>
</feature>
<evidence type="ECO:0000256" key="12">
    <source>
        <dbReference type="SAM" id="Phobius"/>
    </source>
</evidence>
<feature type="transmembrane region" description="Helical" evidence="12">
    <location>
        <begin position="225"/>
        <end position="249"/>
    </location>
</feature>
<feature type="transmembrane region" description="Helical" evidence="12">
    <location>
        <begin position="261"/>
        <end position="283"/>
    </location>
</feature>
<name>A0A6J5ZHR3_9ZZZZ</name>
<feature type="transmembrane region" description="Helical" evidence="12">
    <location>
        <begin position="414"/>
        <end position="434"/>
    </location>
</feature>
<evidence type="ECO:0000256" key="9">
    <source>
        <dbReference type="ARBA" id="ARBA00022989"/>
    </source>
</evidence>
<keyword evidence="11 12" id="KW-0472">Membrane</keyword>
<evidence type="ECO:0000256" key="7">
    <source>
        <dbReference type="ARBA" id="ARBA00022847"/>
    </source>
</evidence>
<dbReference type="InterPro" id="IPR053951">
    <property type="entry name" value="K_trans_N"/>
</dbReference>
<reference evidence="15" key="1">
    <citation type="submission" date="2020-05" db="EMBL/GenBank/DDBJ databases">
        <authorList>
            <person name="Chiriac C."/>
            <person name="Salcher M."/>
            <person name="Ghai R."/>
            <person name="Kavagutti S V."/>
        </authorList>
    </citation>
    <scope>NUCLEOTIDE SEQUENCE</scope>
</reference>
<evidence type="ECO:0000256" key="3">
    <source>
        <dbReference type="ARBA" id="ARBA00022448"/>
    </source>
</evidence>
<gene>
    <name evidence="15" type="ORF">UFOPK3770_00942</name>
</gene>
<feature type="transmembrane region" description="Helical" evidence="12">
    <location>
        <begin position="303"/>
        <end position="329"/>
    </location>
</feature>
<evidence type="ECO:0000256" key="5">
    <source>
        <dbReference type="ARBA" id="ARBA00022538"/>
    </source>
</evidence>
<dbReference type="InterPro" id="IPR023051">
    <property type="entry name" value="Kup"/>
</dbReference>
<dbReference type="HAMAP" id="MF_01522">
    <property type="entry name" value="Kup"/>
    <property type="match status" value="1"/>
</dbReference>
<keyword evidence="7" id="KW-0769">Symport</keyword>
<evidence type="ECO:0000259" key="13">
    <source>
        <dbReference type="Pfam" id="PF02705"/>
    </source>
</evidence>
<dbReference type="InterPro" id="IPR053952">
    <property type="entry name" value="K_trans_C"/>
</dbReference>
<evidence type="ECO:0000256" key="6">
    <source>
        <dbReference type="ARBA" id="ARBA00022692"/>
    </source>
</evidence>
<evidence type="ECO:0000256" key="8">
    <source>
        <dbReference type="ARBA" id="ARBA00022958"/>
    </source>
</evidence>
<feature type="transmembrane region" description="Helical" evidence="12">
    <location>
        <begin position="155"/>
        <end position="173"/>
    </location>
</feature>
<comment type="subcellular location">
    <subcellularLocation>
        <location evidence="1">Membrane</location>
        <topology evidence="1">Multi-pass membrane protein</topology>
    </subcellularLocation>
</comment>
<proteinExistence type="inferred from homology"/>
<keyword evidence="10" id="KW-0406">Ion transport</keyword>
<keyword evidence="3" id="KW-0813">Transport</keyword>
<dbReference type="Pfam" id="PF02705">
    <property type="entry name" value="K_trans"/>
    <property type="match status" value="1"/>
</dbReference>
<dbReference type="Pfam" id="PF22776">
    <property type="entry name" value="K_trans_C"/>
    <property type="match status" value="1"/>
</dbReference>
<dbReference type="GO" id="GO:0016020">
    <property type="term" value="C:membrane"/>
    <property type="evidence" value="ECO:0007669"/>
    <property type="project" value="UniProtKB-SubCell"/>
</dbReference>
<evidence type="ECO:0000256" key="1">
    <source>
        <dbReference type="ARBA" id="ARBA00004141"/>
    </source>
</evidence>
<evidence type="ECO:0000256" key="2">
    <source>
        <dbReference type="ARBA" id="ARBA00007019"/>
    </source>
</evidence>
<feature type="domain" description="K+ potassium transporter integral membrane" evidence="13">
    <location>
        <begin position="29"/>
        <end position="479"/>
    </location>
</feature>